<comment type="caution">
    <text evidence="3">The sequence shown here is derived from an EMBL/GenBank/DDBJ whole genome shotgun (WGS) entry which is preliminary data.</text>
</comment>
<gene>
    <name evidence="3" type="ORF">B0I28_10962</name>
</gene>
<feature type="transmembrane region" description="Helical" evidence="2">
    <location>
        <begin position="43"/>
        <end position="61"/>
    </location>
</feature>
<dbReference type="EMBL" id="PVTJ01000009">
    <property type="protein sequence ID" value="PRY56413.1"/>
    <property type="molecule type" value="Genomic_DNA"/>
</dbReference>
<keyword evidence="2" id="KW-1133">Transmembrane helix</keyword>
<reference evidence="3 4" key="1">
    <citation type="submission" date="2018-03" db="EMBL/GenBank/DDBJ databases">
        <title>Genomic Encyclopedia of Type Strains, Phase III (KMG-III): the genomes of soil and plant-associated and newly described type strains.</title>
        <authorList>
            <person name="Whitman W."/>
        </authorList>
    </citation>
    <scope>NUCLEOTIDE SEQUENCE [LARGE SCALE GENOMIC DNA]</scope>
    <source>
        <strain evidence="3 4">CGMCC 4.7067</strain>
    </source>
</reference>
<feature type="region of interest" description="Disordered" evidence="1">
    <location>
        <begin position="64"/>
        <end position="285"/>
    </location>
</feature>
<organism evidence="3 4">
    <name type="scientific">Glycomyces artemisiae</name>
    <dbReference type="NCBI Taxonomy" id="1076443"/>
    <lineage>
        <taxon>Bacteria</taxon>
        <taxon>Bacillati</taxon>
        <taxon>Actinomycetota</taxon>
        <taxon>Actinomycetes</taxon>
        <taxon>Glycomycetales</taxon>
        <taxon>Glycomycetaceae</taxon>
        <taxon>Glycomyces</taxon>
    </lineage>
</organism>
<keyword evidence="4" id="KW-1185">Reference proteome</keyword>
<evidence type="ECO:0000256" key="2">
    <source>
        <dbReference type="SAM" id="Phobius"/>
    </source>
</evidence>
<feature type="compositionally biased region" description="Low complexity" evidence="1">
    <location>
        <begin position="270"/>
        <end position="285"/>
    </location>
</feature>
<dbReference type="Proteomes" id="UP000238176">
    <property type="component" value="Unassembled WGS sequence"/>
</dbReference>
<dbReference type="RefSeq" id="WP_106365844.1">
    <property type="nucleotide sequence ID" value="NZ_PVTJ01000009.1"/>
</dbReference>
<sequence length="405" mass="42089">MADDVMEAPQTAPETEREGVPGAEVAGFAGNLAAWGLMALGGLWVWVAVAAAALVGGGLLWQHERRRRRRGQSGSGRGTHGTRGTGRSLGLGRSGRGGTGRGPFGRGRGRGAGRGSGRGAGLGLGRGGKGRSGRRTRSGATPDGTKPGRRGRLGRRARPKHGSAPGPKSSTAPSGRARRGILGRRGGKGGPAGSGPSGSGTKPGGTGRRRGRRRGTSGPDPRRGDTKLIPDRRAAKPEKGTCDGSGVEPKAPAEASNPGTGPGLTPPTAAPTTPHSHQTQNPTTTTTLKGALMGHLGRLMRANSEEELAAANRYDPETMIEYLDDLREFVTAWENKSAALGKIHAISSADLPVDPQIAEFFGELHSLLHTVGELSRETVEAFVKQHETDLARHEAPRSNESKWNV</sequence>
<feature type="compositionally biased region" description="Basic residues" evidence="1">
    <location>
        <begin position="147"/>
        <end position="161"/>
    </location>
</feature>
<keyword evidence="2" id="KW-0472">Membrane</keyword>
<keyword evidence="2" id="KW-0812">Transmembrane</keyword>
<name>A0A2T0UER5_9ACTN</name>
<feature type="compositionally biased region" description="Basic and acidic residues" evidence="1">
    <location>
        <begin position="220"/>
        <end position="241"/>
    </location>
</feature>
<feature type="region of interest" description="Disordered" evidence="1">
    <location>
        <begin position="1"/>
        <end position="22"/>
    </location>
</feature>
<protein>
    <submittedName>
        <fullName evidence="3">Uncharacterized protein</fullName>
    </submittedName>
</protein>
<proteinExistence type="predicted"/>
<evidence type="ECO:0000313" key="4">
    <source>
        <dbReference type="Proteomes" id="UP000238176"/>
    </source>
</evidence>
<accession>A0A2T0UER5</accession>
<evidence type="ECO:0000256" key="1">
    <source>
        <dbReference type="SAM" id="MobiDB-lite"/>
    </source>
</evidence>
<evidence type="ECO:0000313" key="3">
    <source>
        <dbReference type="EMBL" id="PRY56413.1"/>
    </source>
</evidence>
<dbReference type="OrthoDB" id="4048184at2"/>
<feature type="compositionally biased region" description="Gly residues" evidence="1">
    <location>
        <begin position="188"/>
        <end position="206"/>
    </location>
</feature>
<feature type="compositionally biased region" description="Gly residues" evidence="1">
    <location>
        <begin position="73"/>
        <end position="127"/>
    </location>
</feature>
<feature type="compositionally biased region" description="Basic residues" evidence="1">
    <location>
        <begin position="176"/>
        <end position="187"/>
    </location>
</feature>
<feature type="compositionally biased region" description="Basic residues" evidence="1">
    <location>
        <begin position="128"/>
        <end position="137"/>
    </location>
</feature>
<dbReference type="AlphaFoldDB" id="A0A2T0UER5"/>